<reference evidence="4" key="2">
    <citation type="submission" date="2008-08" db="EMBL/GenBank/DDBJ databases">
        <authorList>
            <consortium name="Diatom Consortium"/>
            <person name="Grigoriev I."/>
            <person name="Grimwood J."/>
            <person name="Kuo A."/>
            <person name="Otillar R.P."/>
            <person name="Salamov A."/>
            <person name="Detter J.C."/>
            <person name="Lindquist E."/>
            <person name="Shapiro H."/>
            <person name="Lucas S."/>
            <person name="Glavina del Rio T."/>
            <person name="Pitluck S."/>
            <person name="Rokhsar D."/>
            <person name="Bowler C."/>
        </authorList>
    </citation>
    <scope>GENOME REANNOTATION</scope>
    <source>
        <strain evidence="4">CCAP 1055/1</strain>
    </source>
</reference>
<organism evidence="3 4">
    <name type="scientific">Phaeodactylum tricornutum (strain CCAP 1055/1)</name>
    <dbReference type="NCBI Taxonomy" id="556484"/>
    <lineage>
        <taxon>Eukaryota</taxon>
        <taxon>Sar</taxon>
        <taxon>Stramenopiles</taxon>
        <taxon>Ochrophyta</taxon>
        <taxon>Bacillariophyta</taxon>
        <taxon>Bacillariophyceae</taxon>
        <taxon>Bacillariophycidae</taxon>
        <taxon>Naviculales</taxon>
        <taxon>Phaeodactylaceae</taxon>
        <taxon>Phaeodactylum</taxon>
    </lineage>
</organism>
<dbReference type="EMBL" id="CM000605">
    <property type="protein sequence ID" value="EEC50994.1"/>
    <property type="molecule type" value="Genomic_DNA"/>
</dbReference>
<dbReference type="AlphaFoldDB" id="B7FRD9"/>
<dbReference type="PaxDb" id="2850-Phatr42461"/>
<dbReference type="Proteomes" id="UP000000759">
    <property type="component" value="Chromosome 1"/>
</dbReference>
<reference evidence="3 4" key="1">
    <citation type="journal article" date="2008" name="Nature">
        <title>The Phaeodactylum genome reveals the evolutionary history of diatom genomes.</title>
        <authorList>
            <person name="Bowler C."/>
            <person name="Allen A.E."/>
            <person name="Badger J.H."/>
            <person name="Grimwood J."/>
            <person name="Jabbari K."/>
            <person name="Kuo A."/>
            <person name="Maheswari U."/>
            <person name="Martens C."/>
            <person name="Maumus F."/>
            <person name="Otillar R.P."/>
            <person name="Rayko E."/>
            <person name="Salamov A."/>
            <person name="Vandepoele K."/>
            <person name="Beszteri B."/>
            <person name="Gruber A."/>
            <person name="Heijde M."/>
            <person name="Katinka M."/>
            <person name="Mock T."/>
            <person name="Valentin K."/>
            <person name="Verret F."/>
            <person name="Berges J.A."/>
            <person name="Brownlee C."/>
            <person name="Cadoret J.P."/>
            <person name="Chiovitti A."/>
            <person name="Choi C.J."/>
            <person name="Coesel S."/>
            <person name="De Martino A."/>
            <person name="Detter J.C."/>
            <person name="Durkin C."/>
            <person name="Falciatore A."/>
            <person name="Fournet J."/>
            <person name="Haruta M."/>
            <person name="Huysman M.J."/>
            <person name="Jenkins B.D."/>
            <person name="Jiroutova K."/>
            <person name="Jorgensen R.E."/>
            <person name="Joubert Y."/>
            <person name="Kaplan A."/>
            <person name="Kroger N."/>
            <person name="Kroth P.G."/>
            <person name="La Roche J."/>
            <person name="Lindquist E."/>
            <person name="Lommer M."/>
            <person name="Martin-Jezequel V."/>
            <person name="Lopez P.J."/>
            <person name="Lucas S."/>
            <person name="Mangogna M."/>
            <person name="McGinnis K."/>
            <person name="Medlin L.K."/>
            <person name="Montsant A."/>
            <person name="Oudot-Le Secq M.P."/>
            <person name="Napoli C."/>
            <person name="Obornik M."/>
            <person name="Parker M.S."/>
            <person name="Petit J.L."/>
            <person name="Porcel B.M."/>
            <person name="Poulsen N."/>
            <person name="Robison M."/>
            <person name="Rychlewski L."/>
            <person name="Rynearson T.A."/>
            <person name="Schmutz J."/>
            <person name="Shapiro H."/>
            <person name="Siaut M."/>
            <person name="Stanley M."/>
            <person name="Sussman M.R."/>
            <person name="Taylor A.R."/>
            <person name="Vardi A."/>
            <person name="von Dassow P."/>
            <person name="Vyverman W."/>
            <person name="Willis A."/>
            <person name="Wyrwicz L.S."/>
            <person name="Rokhsar D.S."/>
            <person name="Weissenbach J."/>
            <person name="Armbrust E.V."/>
            <person name="Green B.R."/>
            <person name="Van de Peer Y."/>
            <person name="Grigoriev I.V."/>
        </authorList>
    </citation>
    <scope>NUCLEOTIDE SEQUENCE [LARGE SCALE GENOMIC DNA]</scope>
    <source>
        <strain evidence="3 4">CCAP 1055/1</strain>
    </source>
</reference>
<feature type="region of interest" description="Disordered" evidence="1">
    <location>
        <begin position="51"/>
        <end position="84"/>
    </location>
</feature>
<feature type="compositionally biased region" description="Basic residues" evidence="1">
    <location>
        <begin position="65"/>
        <end position="75"/>
    </location>
</feature>
<keyword evidence="4" id="KW-1185">Reference proteome</keyword>
<dbReference type="KEGG" id="pti:PHATRDRAFT_42461"/>
<name>B7FRD9_PHATC</name>
<feature type="compositionally biased region" description="Basic and acidic residues" evidence="1">
    <location>
        <begin position="225"/>
        <end position="234"/>
    </location>
</feature>
<feature type="chain" id="PRO_5002855226" evidence="2">
    <location>
        <begin position="22"/>
        <end position="584"/>
    </location>
</feature>
<feature type="compositionally biased region" description="Polar residues" evidence="1">
    <location>
        <begin position="246"/>
        <end position="274"/>
    </location>
</feature>
<accession>B7FRD9</accession>
<feature type="signal peptide" evidence="2">
    <location>
        <begin position="1"/>
        <end position="21"/>
    </location>
</feature>
<dbReference type="HOGENOM" id="CLU_467335_0_0_1"/>
<dbReference type="GeneID" id="7196663"/>
<proteinExistence type="predicted"/>
<dbReference type="InParanoid" id="B7FRD9"/>
<feature type="region of interest" description="Disordered" evidence="1">
    <location>
        <begin position="218"/>
        <end position="274"/>
    </location>
</feature>
<evidence type="ECO:0000313" key="4">
    <source>
        <dbReference type="Proteomes" id="UP000000759"/>
    </source>
</evidence>
<protein>
    <submittedName>
        <fullName evidence="3">Uncharacterized protein</fullName>
    </submittedName>
</protein>
<gene>
    <name evidence="3" type="ORF">PHATRDRAFT_42461</name>
</gene>
<evidence type="ECO:0000256" key="2">
    <source>
        <dbReference type="SAM" id="SignalP"/>
    </source>
</evidence>
<sequence length="584" mass="63874">MICRFFLFVLYFASVASSGMGTVNNGFTWDGLYDPGNRSFPVESRELTGKGLHRHGMNRVQKTPGRNRKSGKRKRESSDEMGSTCVSNPTIVETFFLIEFASNSGDSLSSIERMALENAVLESYNGLLESVCDAPYFREAVAVVLLNESGGGPNITIPTRTLLEDSRSSHSKRRDLQTLFKRRFTFGVTIQCKGSCPPEATAFTGNAGTRRWLELHSSSNSSKVECTKKSEPKPKSSKTIAPNPKASKTSAPNPKSSKTQVPTPAPSNSPENTQCQCPIDMIILPTESSFTDVLIEKIIQRQEVRDLPADLGVPDATVELEERDCQEESIFESFVTVTVDGDPGKLTAEEIGLLEEIFKQSYNNLNGKSCDPSFRRILSASFVFPLGPEDLPDETRRLFVGYPRDLSLRKIGFRITASCRDCRGERSLFSGNTGSRHLEQTASAKLDGNRGLQLDVLLEGCFCSVFGDRNNRAPTVTEFEDAYTNTFQNVKMENDLFMEIDSIFDIVEGNDGVVSQPPSPVPFSQPSSLPIAISSNAPSGIPISLPSATPISPSLLPSGAPTSVPSLRPTVFNDNLPPDFFPGL</sequence>
<evidence type="ECO:0000313" key="3">
    <source>
        <dbReference type="EMBL" id="EEC50994.1"/>
    </source>
</evidence>
<keyword evidence="2" id="KW-0732">Signal</keyword>
<dbReference type="RefSeq" id="XP_002176531.1">
    <property type="nucleotide sequence ID" value="XM_002176495.1"/>
</dbReference>
<dbReference type="OrthoDB" id="57480at2759"/>
<evidence type="ECO:0000256" key="1">
    <source>
        <dbReference type="SAM" id="MobiDB-lite"/>
    </source>
</evidence>